<keyword evidence="1" id="KW-0812">Transmembrane</keyword>
<keyword evidence="1" id="KW-1133">Transmembrane helix</keyword>
<name>A0A6C0JGS9_9ZZZZ</name>
<dbReference type="EMBL" id="MN740367">
    <property type="protein sequence ID" value="QHU02874.1"/>
    <property type="molecule type" value="Genomic_DNA"/>
</dbReference>
<keyword evidence="1" id="KW-0472">Membrane</keyword>
<sequence length="151" mass="17444">MVKQKSPIQYKNELADLNVRYKIALDSITNSFPYSKAYPNSNSSKNEYNKDEETFNELRADLFLFRDSLQQDIDKTADGVSGKLKKINVLEKDNAKIMKILNSLENKKLGAVGMFNDSKEIYNMRLSENWLYFLSILGVSYSIYAHSKTNY</sequence>
<evidence type="ECO:0000256" key="1">
    <source>
        <dbReference type="SAM" id="Phobius"/>
    </source>
</evidence>
<reference evidence="2" key="1">
    <citation type="journal article" date="2020" name="Nature">
        <title>Giant virus diversity and host interactions through global metagenomics.</title>
        <authorList>
            <person name="Schulz F."/>
            <person name="Roux S."/>
            <person name="Paez-Espino D."/>
            <person name="Jungbluth S."/>
            <person name="Walsh D.A."/>
            <person name="Denef V.J."/>
            <person name="McMahon K.D."/>
            <person name="Konstantinidis K.T."/>
            <person name="Eloe-Fadrosh E.A."/>
            <person name="Kyrpides N.C."/>
            <person name="Woyke T."/>
        </authorList>
    </citation>
    <scope>NUCLEOTIDE SEQUENCE</scope>
    <source>
        <strain evidence="2">GVMAG-M-3300025890-48</strain>
    </source>
</reference>
<proteinExistence type="predicted"/>
<accession>A0A6C0JGS9</accession>
<feature type="transmembrane region" description="Helical" evidence="1">
    <location>
        <begin position="129"/>
        <end position="147"/>
    </location>
</feature>
<organism evidence="2">
    <name type="scientific">viral metagenome</name>
    <dbReference type="NCBI Taxonomy" id="1070528"/>
    <lineage>
        <taxon>unclassified sequences</taxon>
        <taxon>metagenomes</taxon>
        <taxon>organismal metagenomes</taxon>
    </lineage>
</organism>
<dbReference type="AlphaFoldDB" id="A0A6C0JGS9"/>
<evidence type="ECO:0000313" key="2">
    <source>
        <dbReference type="EMBL" id="QHU02874.1"/>
    </source>
</evidence>
<protein>
    <submittedName>
        <fullName evidence="2">Uncharacterized protein</fullName>
    </submittedName>
</protein>